<gene>
    <name evidence="3" type="ORF">KIW84_032351</name>
</gene>
<dbReference type="EMBL" id="JAMSHJ010000003">
    <property type="protein sequence ID" value="KAI5426882.1"/>
    <property type="molecule type" value="Genomic_DNA"/>
</dbReference>
<proteinExistence type="inferred from homology"/>
<organism evidence="3 4">
    <name type="scientific">Pisum sativum</name>
    <name type="common">Garden pea</name>
    <name type="synonym">Lathyrus oleraceus</name>
    <dbReference type="NCBI Taxonomy" id="3888"/>
    <lineage>
        <taxon>Eukaryota</taxon>
        <taxon>Viridiplantae</taxon>
        <taxon>Streptophyta</taxon>
        <taxon>Embryophyta</taxon>
        <taxon>Tracheophyta</taxon>
        <taxon>Spermatophyta</taxon>
        <taxon>Magnoliopsida</taxon>
        <taxon>eudicotyledons</taxon>
        <taxon>Gunneridae</taxon>
        <taxon>Pentapetalae</taxon>
        <taxon>rosids</taxon>
        <taxon>fabids</taxon>
        <taxon>Fabales</taxon>
        <taxon>Fabaceae</taxon>
        <taxon>Papilionoideae</taxon>
        <taxon>50 kb inversion clade</taxon>
        <taxon>NPAAA clade</taxon>
        <taxon>Hologalegina</taxon>
        <taxon>IRL clade</taxon>
        <taxon>Fabeae</taxon>
        <taxon>Lathyrus</taxon>
    </lineage>
</organism>
<name>A0A9D4XUM7_PEA</name>
<feature type="compositionally biased region" description="Low complexity" evidence="2">
    <location>
        <begin position="109"/>
        <end position="145"/>
    </location>
</feature>
<dbReference type="Pfam" id="PF03760">
    <property type="entry name" value="LEA_1"/>
    <property type="match status" value="1"/>
</dbReference>
<keyword evidence="4" id="KW-1185">Reference proteome</keyword>
<dbReference type="GO" id="GO:0009793">
    <property type="term" value="P:embryo development ending in seed dormancy"/>
    <property type="evidence" value="ECO:0007669"/>
    <property type="project" value="InterPro"/>
</dbReference>
<feature type="region of interest" description="Disordered" evidence="2">
    <location>
        <begin position="38"/>
        <end position="210"/>
    </location>
</feature>
<dbReference type="PANTHER" id="PTHR33493">
    <property type="entry name" value="LATE EMBRYOGENESIS ABUNDANT PROTEIN 6-RELATED"/>
    <property type="match status" value="1"/>
</dbReference>
<comment type="caution">
    <text evidence="3">The sequence shown here is derived from an EMBL/GenBank/DDBJ whole genome shotgun (WGS) entry which is preliminary data.</text>
</comment>
<comment type="similarity">
    <text evidence="1">Belongs to the LEA type 1 family.</text>
</comment>
<dbReference type="Proteomes" id="UP001058974">
    <property type="component" value="Chromosome 3"/>
</dbReference>
<sequence length="210" mass="21916">MLINIKQKKKKTNLEKEVEKMQGAKKAGETIKETAANIGASAKSGMEKTKATVQEKTEKMSARDPVQKEAATQKKEAKMNQAELDKQMAREHNAAVKESTTAAQMGQAHHNTGTGTTTTGNHGQPMGGHHSTGTGTGAGTYSTIGNYGQTTGAHEMSAVPGHHTDHVTDGVVGSHPIGTHRGTDGTTTAHNTRVGGNPNATGYTTGGAYK</sequence>
<evidence type="ECO:0000313" key="3">
    <source>
        <dbReference type="EMBL" id="KAI5426882.1"/>
    </source>
</evidence>
<evidence type="ECO:0000256" key="2">
    <source>
        <dbReference type="SAM" id="MobiDB-lite"/>
    </source>
</evidence>
<reference evidence="3 4" key="1">
    <citation type="journal article" date="2022" name="Nat. Genet.">
        <title>Improved pea reference genome and pan-genome highlight genomic features and evolutionary characteristics.</title>
        <authorList>
            <person name="Yang T."/>
            <person name="Liu R."/>
            <person name="Luo Y."/>
            <person name="Hu S."/>
            <person name="Wang D."/>
            <person name="Wang C."/>
            <person name="Pandey M.K."/>
            <person name="Ge S."/>
            <person name="Xu Q."/>
            <person name="Li N."/>
            <person name="Li G."/>
            <person name="Huang Y."/>
            <person name="Saxena R.K."/>
            <person name="Ji Y."/>
            <person name="Li M."/>
            <person name="Yan X."/>
            <person name="He Y."/>
            <person name="Liu Y."/>
            <person name="Wang X."/>
            <person name="Xiang C."/>
            <person name="Varshney R.K."/>
            <person name="Ding H."/>
            <person name="Gao S."/>
            <person name="Zong X."/>
        </authorList>
    </citation>
    <scope>NUCLEOTIDE SEQUENCE [LARGE SCALE GENOMIC DNA]</scope>
    <source>
        <strain evidence="3 4">cv. Zhongwan 6</strain>
    </source>
</reference>
<dbReference type="InterPro" id="IPR005513">
    <property type="entry name" value="LEA_1"/>
</dbReference>
<dbReference type="AlphaFoldDB" id="A0A9D4XUM7"/>
<evidence type="ECO:0000313" key="4">
    <source>
        <dbReference type="Proteomes" id="UP001058974"/>
    </source>
</evidence>
<dbReference type="Gramene" id="Psat03G0235100-T1">
    <property type="protein sequence ID" value="KAI5426882.1"/>
    <property type="gene ID" value="KIW84_032351"/>
</dbReference>
<feature type="compositionally biased region" description="Basic and acidic residues" evidence="2">
    <location>
        <begin position="45"/>
        <end position="95"/>
    </location>
</feature>
<evidence type="ECO:0000256" key="1">
    <source>
        <dbReference type="ARBA" id="ARBA00010975"/>
    </source>
</evidence>
<dbReference type="PANTHER" id="PTHR33493:SF2">
    <property type="entry name" value="LATE EMBRYOGENESIS ABUNDANT PROTEIN 46"/>
    <property type="match status" value="1"/>
</dbReference>
<accession>A0A9D4XUM7</accession>
<protein>
    <submittedName>
        <fullName evidence="3">Uncharacterized protein</fullName>
    </submittedName>
</protein>